<feature type="transmembrane region" description="Helical" evidence="1">
    <location>
        <begin position="33"/>
        <end position="51"/>
    </location>
</feature>
<evidence type="ECO:0000313" key="3">
    <source>
        <dbReference type="Proteomes" id="UP000325182"/>
    </source>
</evidence>
<evidence type="ECO:0000256" key="1">
    <source>
        <dbReference type="SAM" id="Phobius"/>
    </source>
</evidence>
<organism evidence="2 3">
    <name type="scientific">Rossellomorea vietnamensis</name>
    <dbReference type="NCBI Taxonomy" id="218284"/>
    <lineage>
        <taxon>Bacteria</taxon>
        <taxon>Bacillati</taxon>
        <taxon>Bacillota</taxon>
        <taxon>Bacilli</taxon>
        <taxon>Bacillales</taxon>
        <taxon>Bacillaceae</taxon>
        <taxon>Rossellomorea</taxon>
    </lineage>
</organism>
<dbReference type="AlphaFoldDB" id="A0A5D4MD69"/>
<gene>
    <name evidence="2" type="ORF">FZC84_12920</name>
</gene>
<reference evidence="2 3" key="1">
    <citation type="submission" date="2019-08" db="EMBL/GenBank/DDBJ databases">
        <title>Bacillus genomes from the desert of Cuatro Cienegas, Coahuila.</title>
        <authorList>
            <person name="Olmedo-Alvarez G."/>
        </authorList>
    </citation>
    <scope>NUCLEOTIDE SEQUENCE [LARGE SCALE GENOMIC DNA]</scope>
    <source>
        <strain evidence="2 3">CH128b_4D</strain>
    </source>
</reference>
<dbReference type="EMBL" id="VTEG01000008">
    <property type="protein sequence ID" value="TYR98920.1"/>
    <property type="molecule type" value="Genomic_DNA"/>
</dbReference>
<accession>A0A5D4MD69</accession>
<dbReference type="Proteomes" id="UP000325182">
    <property type="component" value="Unassembled WGS sequence"/>
</dbReference>
<evidence type="ECO:0008006" key="4">
    <source>
        <dbReference type="Google" id="ProtNLM"/>
    </source>
</evidence>
<comment type="caution">
    <text evidence="2">The sequence shown here is derived from an EMBL/GenBank/DDBJ whole genome shotgun (WGS) entry which is preliminary data.</text>
</comment>
<keyword evidence="1" id="KW-1133">Transmembrane helix</keyword>
<protein>
    <recommendedName>
        <fullName evidence="4">YesK-like protein</fullName>
    </recommendedName>
</protein>
<name>A0A5D4MD69_9BACI</name>
<dbReference type="RefSeq" id="WP_148954157.1">
    <property type="nucleotide sequence ID" value="NZ_VTEG01000008.1"/>
</dbReference>
<feature type="transmembrane region" description="Helical" evidence="1">
    <location>
        <begin position="57"/>
        <end position="83"/>
    </location>
</feature>
<sequence length="91" mass="9912">MTGQTIVTIIYLAVSLIWLATKGRSLIERNSGYLIPIMLFGIGSGMLVLGTNFSQGWAGIGAMTYGLLVTGISLIIFLIVFIFEEVKRRKG</sequence>
<evidence type="ECO:0000313" key="2">
    <source>
        <dbReference type="EMBL" id="TYR98920.1"/>
    </source>
</evidence>
<proteinExistence type="predicted"/>
<keyword evidence="1" id="KW-0812">Transmembrane</keyword>
<keyword evidence="1" id="KW-0472">Membrane</keyword>
<feature type="transmembrane region" description="Helical" evidence="1">
    <location>
        <begin position="6"/>
        <end position="21"/>
    </location>
</feature>